<dbReference type="EMBL" id="BDGG01000016">
    <property type="protein sequence ID" value="GAV07860.1"/>
    <property type="molecule type" value="Genomic_DNA"/>
</dbReference>
<accession>A0A1D1W2V2</accession>
<gene>
    <name evidence="2" type="primary">RvY_17645-1</name>
    <name evidence="2" type="synonym">RvY_17645.1</name>
    <name evidence="2" type="ORF">RvY_17645</name>
</gene>
<proteinExistence type="predicted"/>
<comment type="caution">
    <text evidence="2">The sequence shown here is derived from an EMBL/GenBank/DDBJ whole genome shotgun (WGS) entry which is preliminary data.</text>
</comment>
<evidence type="ECO:0000256" key="1">
    <source>
        <dbReference type="SAM" id="MobiDB-lite"/>
    </source>
</evidence>
<feature type="region of interest" description="Disordered" evidence="1">
    <location>
        <begin position="45"/>
        <end position="66"/>
    </location>
</feature>
<protein>
    <submittedName>
        <fullName evidence="2">Uncharacterized protein</fullName>
    </submittedName>
</protein>
<evidence type="ECO:0000313" key="2">
    <source>
        <dbReference type="EMBL" id="GAV07860.1"/>
    </source>
</evidence>
<evidence type="ECO:0000313" key="3">
    <source>
        <dbReference type="Proteomes" id="UP000186922"/>
    </source>
</evidence>
<keyword evidence="3" id="KW-1185">Reference proteome</keyword>
<dbReference type="AlphaFoldDB" id="A0A1D1W2V2"/>
<organism evidence="2 3">
    <name type="scientific">Ramazzottius varieornatus</name>
    <name type="common">Water bear</name>
    <name type="synonym">Tardigrade</name>
    <dbReference type="NCBI Taxonomy" id="947166"/>
    <lineage>
        <taxon>Eukaryota</taxon>
        <taxon>Metazoa</taxon>
        <taxon>Ecdysozoa</taxon>
        <taxon>Tardigrada</taxon>
        <taxon>Eutardigrada</taxon>
        <taxon>Parachela</taxon>
        <taxon>Hypsibioidea</taxon>
        <taxon>Ramazzottiidae</taxon>
        <taxon>Ramazzottius</taxon>
    </lineage>
</organism>
<dbReference type="Proteomes" id="UP000186922">
    <property type="component" value="Unassembled WGS sequence"/>
</dbReference>
<name>A0A1D1W2V2_RAMVA</name>
<feature type="compositionally biased region" description="Acidic residues" evidence="1">
    <location>
        <begin position="49"/>
        <end position="58"/>
    </location>
</feature>
<sequence>MIPRWVRAATSFINFSAYLKLYVNDIPVLVSIIEIADRTEGALGGAAEAEVDSVDKEEETGRGGEPPTLLTVALEGVVKDWSSLARFLR</sequence>
<reference evidence="2 3" key="1">
    <citation type="journal article" date="2016" name="Nat. Commun.">
        <title>Extremotolerant tardigrade genome and improved radiotolerance of human cultured cells by tardigrade-unique protein.</title>
        <authorList>
            <person name="Hashimoto T."/>
            <person name="Horikawa D.D."/>
            <person name="Saito Y."/>
            <person name="Kuwahara H."/>
            <person name="Kozuka-Hata H."/>
            <person name="Shin-I T."/>
            <person name="Minakuchi Y."/>
            <person name="Ohishi K."/>
            <person name="Motoyama A."/>
            <person name="Aizu T."/>
            <person name="Enomoto A."/>
            <person name="Kondo K."/>
            <person name="Tanaka S."/>
            <person name="Hara Y."/>
            <person name="Koshikawa S."/>
            <person name="Sagara H."/>
            <person name="Miura T."/>
            <person name="Yokobori S."/>
            <person name="Miyagawa K."/>
            <person name="Suzuki Y."/>
            <person name="Kubo T."/>
            <person name="Oyama M."/>
            <person name="Kohara Y."/>
            <person name="Fujiyama A."/>
            <person name="Arakawa K."/>
            <person name="Katayama T."/>
            <person name="Toyoda A."/>
            <person name="Kunieda T."/>
        </authorList>
    </citation>
    <scope>NUCLEOTIDE SEQUENCE [LARGE SCALE GENOMIC DNA]</scope>
    <source>
        <strain evidence="2 3">YOKOZUNA-1</strain>
    </source>
</reference>